<gene>
    <name evidence="3" type="ORF">C1637_09815</name>
    <name evidence="2" type="ORF">EG342_09885</name>
</gene>
<dbReference type="EMBL" id="PPEH01000003">
    <property type="protein sequence ID" value="PNW14131.1"/>
    <property type="molecule type" value="Genomic_DNA"/>
</dbReference>
<dbReference type="Proteomes" id="UP000279972">
    <property type="component" value="Chromosome"/>
</dbReference>
<dbReference type="Gene3D" id="2.30.30.290">
    <property type="entry name" value="YopX-like domains"/>
    <property type="match status" value="1"/>
</dbReference>
<protein>
    <recommendedName>
        <fullName evidence="1">YopX protein domain-containing protein</fullName>
    </recommendedName>
</protein>
<reference evidence="2 5" key="2">
    <citation type="submission" date="2018-11" db="EMBL/GenBank/DDBJ databases">
        <title>Proposal to divide the Flavobacteriaceae and reorganize its genera based on Amino Acid Identity values calculated from whole genome sequences.</title>
        <authorList>
            <person name="Nicholson A.C."/>
            <person name="Gulvik C.A."/>
            <person name="Whitney A.M."/>
            <person name="Humrighouse B.W."/>
            <person name="Bell M."/>
            <person name="Holmes B."/>
            <person name="Steigerwalt A.G."/>
            <person name="Villarma A."/>
            <person name="Sheth M."/>
            <person name="Batra D."/>
            <person name="Pryor J."/>
            <person name="Bernardet J.-F."/>
            <person name="Hugo C."/>
            <person name="Kampfer P."/>
            <person name="Newman J."/>
            <person name="McQuiston J.R."/>
        </authorList>
    </citation>
    <scope>NUCLEOTIDE SEQUENCE [LARGE SCALE GENOMIC DNA]</scope>
    <source>
        <strain evidence="2 5">KC_1864</strain>
    </source>
</reference>
<dbReference type="OrthoDB" id="1809393at2"/>
<dbReference type="RefSeq" id="WP_103291433.1">
    <property type="nucleotide sequence ID" value="NZ_CP033924.1"/>
</dbReference>
<dbReference type="AlphaFoldDB" id="A0A3G6RKK5"/>
<evidence type="ECO:0000313" key="3">
    <source>
        <dbReference type="EMBL" id="PNW14131.1"/>
    </source>
</evidence>
<sequence>MREIKFRAKTIIGEKLVTGNLMYWGGDYQIWETEKDGETHNYQVIPETVGQYTGLKDKNGVEIYEGDILGMPEHKHEVWSGSVYYKEGGFYITPNGAESILNTYRTGRSIVIGNIHSNPELLNASTSDASNNNL</sequence>
<dbReference type="SUPFAM" id="SSF159006">
    <property type="entry name" value="YopX-like"/>
    <property type="match status" value="1"/>
</dbReference>
<accession>A0A3G6RKK5</accession>
<reference evidence="3 4" key="1">
    <citation type="submission" date="2018-01" db="EMBL/GenBank/DDBJ databases">
        <title>Draft genome sequences of Chryseobacterium lactis NCTC11390, Chryseobacterium oncorhynchi 701B-08, and Chryseobacterium viscerum 687B-08.</title>
        <authorList>
            <person name="Jeong J.-J."/>
            <person name="Lee Y.J."/>
            <person name="Park B."/>
            <person name="Choi I.-G."/>
            <person name="Kim K.D."/>
        </authorList>
    </citation>
    <scope>NUCLEOTIDE SEQUENCE [LARGE SCALE GENOMIC DNA]</scope>
    <source>
        <strain evidence="3 4">NCTC11390</strain>
    </source>
</reference>
<keyword evidence="5" id="KW-1185">Reference proteome</keyword>
<dbReference type="KEGG" id="clac:EG342_09885"/>
<evidence type="ECO:0000313" key="5">
    <source>
        <dbReference type="Proteomes" id="UP000279972"/>
    </source>
</evidence>
<dbReference type="Proteomes" id="UP000236262">
    <property type="component" value="Unassembled WGS sequence"/>
</dbReference>
<dbReference type="EMBL" id="CP033924">
    <property type="protein sequence ID" value="AZA82193.1"/>
    <property type="molecule type" value="Genomic_DNA"/>
</dbReference>
<evidence type="ECO:0000259" key="1">
    <source>
        <dbReference type="Pfam" id="PF09643"/>
    </source>
</evidence>
<dbReference type="Pfam" id="PF09643">
    <property type="entry name" value="YopX"/>
    <property type="match status" value="1"/>
</dbReference>
<proteinExistence type="predicted"/>
<evidence type="ECO:0000313" key="2">
    <source>
        <dbReference type="EMBL" id="AZA82193.1"/>
    </source>
</evidence>
<feature type="domain" description="YopX protein" evidence="1">
    <location>
        <begin position="5"/>
        <end position="122"/>
    </location>
</feature>
<dbReference type="InterPro" id="IPR019096">
    <property type="entry name" value="YopX_protein"/>
</dbReference>
<evidence type="ECO:0000313" key="4">
    <source>
        <dbReference type="Proteomes" id="UP000236262"/>
    </source>
</evidence>
<organism evidence="3 4">
    <name type="scientific">Chryseobacterium lactis</name>
    <dbReference type="NCBI Taxonomy" id="1241981"/>
    <lineage>
        <taxon>Bacteria</taxon>
        <taxon>Pseudomonadati</taxon>
        <taxon>Bacteroidota</taxon>
        <taxon>Flavobacteriia</taxon>
        <taxon>Flavobacteriales</taxon>
        <taxon>Weeksellaceae</taxon>
        <taxon>Chryseobacterium group</taxon>
        <taxon>Chryseobacterium</taxon>
    </lineage>
</organism>
<name>A0A3G6RKK5_CHRLC</name>
<dbReference type="InterPro" id="IPR023385">
    <property type="entry name" value="YopX-like_C"/>
</dbReference>